<dbReference type="EMBL" id="CP017637">
    <property type="protein sequence ID" value="APG12030.1"/>
    <property type="molecule type" value="Genomic_DNA"/>
</dbReference>
<gene>
    <name evidence="2" type="ORF">BKD09_27205</name>
</gene>
<protein>
    <submittedName>
        <fullName evidence="2">Uncharacterized protein</fullName>
    </submittedName>
</protein>
<feature type="region of interest" description="Disordered" evidence="1">
    <location>
        <begin position="1"/>
        <end position="24"/>
    </location>
</feature>
<accession>A0A1L3FFF7</accession>
<reference evidence="2 3" key="1">
    <citation type="submission" date="2016-11" db="EMBL/GenBank/DDBJ databases">
        <title>Complete Genome Sequence of Bradyrhizobium sp. strain J5, an isolated from soybean nodule in Hokkaido.</title>
        <authorList>
            <person name="Kanehara K."/>
        </authorList>
    </citation>
    <scope>NUCLEOTIDE SEQUENCE [LARGE SCALE GENOMIC DNA]</scope>
    <source>
        <strain evidence="2 3">J5</strain>
    </source>
</reference>
<dbReference type="Proteomes" id="UP000181962">
    <property type="component" value="Chromosome"/>
</dbReference>
<proteinExistence type="predicted"/>
<sequence>MEGIRLPVVSRSDENGALPYDAPPEKDIATRYDWNGNAAQVALAERCEYKVGREQSPLGPAIDAGACGASLGETDRFLDFESQSLRDLGPATPMGA</sequence>
<evidence type="ECO:0000256" key="1">
    <source>
        <dbReference type="SAM" id="MobiDB-lite"/>
    </source>
</evidence>
<name>A0A1L3FFF7_BRAJP</name>
<organism evidence="2 3">
    <name type="scientific">Bradyrhizobium japonicum</name>
    <dbReference type="NCBI Taxonomy" id="375"/>
    <lineage>
        <taxon>Bacteria</taxon>
        <taxon>Pseudomonadati</taxon>
        <taxon>Pseudomonadota</taxon>
        <taxon>Alphaproteobacteria</taxon>
        <taxon>Hyphomicrobiales</taxon>
        <taxon>Nitrobacteraceae</taxon>
        <taxon>Bradyrhizobium</taxon>
    </lineage>
</organism>
<dbReference type="AlphaFoldDB" id="A0A1L3FFF7"/>
<evidence type="ECO:0000313" key="2">
    <source>
        <dbReference type="EMBL" id="APG12030.1"/>
    </source>
</evidence>
<evidence type="ECO:0000313" key="3">
    <source>
        <dbReference type="Proteomes" id="UP000181962"/>
    </source>
</evidence>